<keyword evidence="4" id="KW-0560">Oxidoreductase</keyword>
<feature type="transmembrane region" description="Helical" evidence="7">
    <location>
        <begin position="41"/>
        <end position="68"/>
    </location>
</feature>
<reference evidence="9 10" key="1">
    <citation type="submission" date="2018-01" db="EMBL/GenBank/DDBJ databases">
        <title>Co-occurrence of chitin degradation, pigmentation and bioactivity in marine Pseudoalteromonas.</title>
        <authorList>
            <person name="Paulsen S."/>
            <person name="Gram L."/>
            <person name="Machado H."/>
        </authorList>
    </citation>
    <scope>NUCLEOTIDE SEQUENCE [LARGE SCALE GENOMIC DNA]</scope>
    <source>
        <strain evidence="9 10">S1946</strain>
    </source>
</reference>
<accession>A0A4V2E2F7</accession>
<dbReference type="GO" id="GO:0050479">
    <property type="term" value="F:glyceryl-ether monooxygenase activity"/>
    <property type="evidence" value="ECO:0007669"/>
    <property type="project" value="TreeGrafter"/>
</dbReference>
<keyword evidence="5" id="KW-0443">Lipid metabolism</keyword>
<feature type="transmembrane region" description="Helical" evidence="7">
    <location>
        <begin position="12"/>
        <end position="29"/>
    </location>
</feature>
<evidence type="ECO:0000256" key="1">
    <source>
        <dbReference type="ARBA" id="ARBA00004127"/>
    </source>
</evidence>
<feature type="transmembrane region" description="Helical" evidence="7">
    <location>
        <begin position="387"/>
        <end position="407"/>
    </location>
</feature>
<dbReference type="GO" id="GO:0012505">
    <property type="term" value="C:endomembrane system"/>
    <property type="evidence" value="ECO:0007669"/>
    <property type="project" value="UniProtKB-SubCell"/>
</dbReference>
<comment type="subcellular location">
    <subcellularLocation>
        <location evidence="1">Endomembrane system</location>
        <topology evidence="1">Multi-pass membrane protein</topology>
    </subcellularLocation>
</comment>
<dbReference type="InterPro" id="IPR006694">
    <property type="entry name" value="Fatty_acid_hydroxylase"/>
</dbReference>
<keyword evidence="6 7" id="KW-0472">Membrane</keyword>
<dbReference type="InterPro" id="IPR051689">
    <property type="entry name" value="Sterol_desaturase/TMEM195"/>
</dbReference>
<feature type="transmembrane region" description="Helical" evidence="7">
    <location>
        <begin position="154"/>
        <end position="174"/>
    </location>
</feature>
<feature type="domain" description="Fatty acid hydroxylase" evidence="8">
    <location>
        <begin position="86"/>
        <end position="218"/>
    </location>
</feature>
<dbReference type="GO" id="GO:0016020">
    <property type="term" value="C:membrane"/>
    <property type="evidence" value="ECO:0007669"/>
    <property type="project" value="GOC"/>
</dbReference>
<keyword evidence="3 7" id="KW-1133">Transmembrane helix</keyword>
<proteinExistence type="predicted"/>
<evidence type="ECO:0000256" key="7">
    <source>
        <dbReference type="SAM" id="Phobius"/>
    </source>
</evidence>
<sequence>MDLNFTEEVMYTLPFYLGPLFILATINFLRKQKNYRLNDTLTNATIALGNLGLSFIFLLAVVALYTLVYNEYRLFELDQSNPLIYVLAFFVYDFLYYWNHRFHHMIGLFWADHLVHHTAENFNFGVSIRISYFTELTMWMTFIPMAFMGISLEVFLAASYTQIIWAFCIHTKYLKKTPRADKIFNTPSLHRVHHARNRQYIDKNYGGILIIWDRLFGTYQRELEDDPVVYGVRESYPSFSPLVINSYYLKTIWQKIKCSSSVFEVFCSVFAPPAWLPKNANKADFYSLSAKVRSKDFKPKDPFICKRTKWTAFVRFSAIVVVFTYLMSYFGELPTLPQVSMSLLFFWLCHFNGLVFDGAKVGLHMEAVTQLLYGLILYWAITTEQAAWVTLGTATLALISLCNYMIYRTRTVEPVALAAEPQHQTTT</sequence>
<feature type="transmembrane region" description="Helical" evidence="7">
    <location>
        <begin position="363"/>
        <end position="381"/>
    </location>
</feature>
<evidence type="ECO:0000313" key="9">
    <source>
        <dbReference type="EMBL" id="RZM78290.1"/>
    </source>
</evidence>
<name>A0A4V2E2F7_9GAMM</name>
<feature type="transmembrane region" description="Helical" evidence="7">
    <location>
        <begin position="130"/>
        <end position="148"/>
    </location>
</feature>
<feature type="transmembrane region" description="Helical" evidence="7">
    <location>
        <begin position="312"/>
        <end position="330"/>
    </location>
</feature>
<evidence type="ECO:0000256" key="3">
    <source>
        <dbReference type="ARBA" id="ARBA00022989"/>
    </source>
</evidence>
<keyword evidence="2 7" id="KW-0812">Transmembrane</keyword>
<organism evidence="9 10">
    <name type="scientific">Pseudoalteromonas rubra</name>
    <dbReference type="NCBI Taxonomy" id="43658"/>
    <lineage>
        <taxon>Bacteria</taxon>
        <taxon>Pseudomonadati</taxon>
        <taxon>Pseudomonadota</taxon>
        <taxon>Gammaproteobacteria</taxon>
        <taxon>Alteromonadales</taxon>
        <taxon>Pseudoalteromonadaceae</taxon>
        <taxon>Pseudoalteromonas</taxon>
    </lineage>
</organism>
<dbReference type="PANTHER" id="PTHR21624">
    <property type="entry name" value="STEROL DESATURASE-RELATED PROTEIN"/>
    <property type="match status" value="1"/>
</dbReference>
<evidence type="ECO:0000256" key="2">
    <source>
        <dbReference type="ARBA" id="ARBA00022692"/>
    </source>
</evidence>
<evidence type="ECO:0000256" key="6">
    <source>
        <dbReference type="ARBA" id="ARBA00023136"/>
    </source>
</evidence>
<feature type="transmembrane region" description="Helical" evidence="7">
    <location>
        <begin position="336"/>
        <end position="356"/>
    </location>
</feature>
<dbReference type="GO" id="GO:0005506">
    <property type="term" value="F:iron ion binding"/>
    <property type="evidence" value="ECO:0007669"/>
    <property type="project" value="InterPro"/>
</dbReference>
<evidence type="ECO:0000256" key="5">
    <source>
        <dbReference type="ARBA" id="ARBA00023098"/>
    </source>
</evidence>
<dbReference type="Proteomes" id="UP000292345">
    <property type="component" value="Unassembled WGS sequence"/>
</dbReference>
<dbReference type="RefSeq" id="WP_130245642.1">
    <property type="nucleotide sequence ID" value="NZ_PPUZ01000040.1"/>
</dbReference>
<dbReference type="EMBL" id="PPUZ01000040">
    <property type="protein sequence ID" value="RZM78290.1"/>
    <property type="molecule type" value="Genomic_DNA"/>
</dbReference>
<evidence type="ECO:0000259" key="8">
    <source>
        <dbReference type="Pfam" id="PF04116"/>
    </source>
</evidence>
<protein>
    <recommendedName>
        <fullName evidence="8">Fatty acid hydroxylase domain-containing protein</fullName>
    </recommendedName>
</protein>
<dbReference type="Pfam" id="PF04116">
    <property type="entry name" value="FA_hydroxylase"/>
    <property type="match status" value="1"/>
</dbReference>
<evidence type="ECO:0000313" key="10">
    <source>
        <dbReference type="Proteomes" id="UP000292345"/>
    </source>
</evidence>
<comment type="caution">
    <text evidence="9">The sequence shown here is derived from an EMBL/GenBank/DDBJ whole genome shotgun (WGS) entry which is preliminary data.</text>
</comment>
<gene>
    <name evidence="9" type="ORF">C3B51_15495</name>
</gene>
<dbReference type="PANTHER" id="PTHR21624:SF1">
    <property type="entry name" value="ALKYLGLYCEROL MONOOXYGENASE"/>
    <property type="match status" value="1"/>
</dbReference>
<dbReference type="GO" id="GO:0008610">
    <property type="term" value="P:lipid biosynthetic process"/>
    <property type="evidence" value="ECO:0007669"/>
    <property type="project" value="InterPro"/>
</dbReference>
<dbReference type="AlphaFoldDB" id="A0A4V2E2F7"/>
<feature type="transmembrane region" description="Helical" evidence="7">
    <location>
        <begin position="80"/>
        <end position="98"/>
    </location>
</feature>
<evidence type="ECO:0000256" key="4">
    <source>
        <dbReference type="ARBA" id="ARBA00023002"/>
    </source>
</evidence>
<dbReference type="GO" id="GO:0006643">
    <property type="term" value="P:membrane lipid metabolic process"/>
    <property type="evidence" value="ECO:0007669"/>
    <property type="project" value="TreeGrafter"/>
</dbReference>